<evidence type="ECO:0000313" key="2">
    <source>
        <dbReference type="EMBL" id="KAF6033485.1"/>
    </source>
</evidence>
<feature type="region of interest" description="Disordered" evidence="1">
    <location>
        <begin position="66"/>
        <end position="111"/>
    </location>
</feature>
<reference evidence="2 4" key="2">
    <citation type="submission" date="2020-06" db="EMBL/GenBank/DDBJ databases">
        <title>Draft genome of Bugula neritina, a colonial animal packing powerful symbionts and potential medicines.</title>
        <authorList>
            <person name="Rayko M."/>
        </authorList>
    </citation>
    <scope>NUCLEOTIDE SEQUENCE [LARGE SCALE GENOMIC DNA]</scope>
    <source>
        <strain evidence="2">Kwan_BN1</strain>
    </source>
</reference>
<evidence type="ECO:0000313" key="3">
    <source>
        <dbReference type="EMBL" id="KAF6035291.1"/>
    </source>
</evidence>
<comment type="caution">
    <text evidence="2">The sequence shown here is derived from an EMBL/GenBank/DDBJ whole genome shotgun (WGS) entry which is preliminary data.</text>
</comment>
<dbReference type="Proteomes" id="UP000593567">
    <property type="component" value="Unassembled WGS sequence"/>
</dbReference>
<keyword evidence="4" id="KW-1185">Reference proteome</keyword>
<evidence type="ECO:0000256" key="1">
    <source>
        <dbReference type="SAM" id="MobiDB-lite"/>
    </source>
</evidence>
<dbReference type="EMBL" id="VXIV02001321">
    <property type="protein sequence ID" value="KAF6033485.1"/>
    <property type="molecule type" value="Genomic_DNA"/>
</dbReference>
<organism evidence="2 4">
    <name type="scientific">Bugula neritina</name>
    <name type="common">Brown bryozoan</name>
    <name type="synonym">Sertularia neritina</name>
    <dbReference type="NCBI Taxonomy" id="10212"/>
    <lineage>
        <taxon>Eukaryota</taxon>
        <taxon>Metazoa</taxon>
        <taxon>Spiralia</taxon>
        <taxon>Lophotrochozoa</taxon>
        <taxon>Bryozoa</taxon>
        <taxon>Gymnolaemata</taxon>
        <taxon>Cheilostomatida</taxon>
        <taxon>Flustrina</taxon>
        <taxon>Buguloidea</taxon>
        <taxon>Bugulidae</taxon>
        <taxon>Bugula</taxon>
    </lineage>
</organism>
<protein>
    <submittedName>
        <fullName evidence="2">Uncharacterized protein</fullName>
    </submittedName>
</protein>
<feature type="compositionally biased region" description="Polar residues" evidence="1">
    <location>
        <begin position="68"/>
        <end position="84"/>
    </location>
</feature>
<evidence type="ECO:0000313" key="4">
    <source>
        <dbReference type="Proteomes" id="UP000593567"/>
    </source>
</evidence>
<gene>
    <name evidence="3" type="ORF">EB796_006399</name>
    <name evidence="2" type="ORF">EB796_008206</name>
</gene>
<dbReference type="AlphaFoldDB" id="A0A7J7K5N2"/>
<dbReference type="EMBL" id="VXIV02000900">
    <property type="protein sequence ID" value="KAF6035291.1"/>
    <property type="molecule type" value="Genomic_DNA"/>
</dbReference>
<proteinExistence type="predicted"/>
<name>A0A7J7K5N2_BUGNE</name>
<sequence>MSASISLAIYAKNNNDSTDIDTLLLAQENITHDNKNEYYAAAIQSVSNLALQSNNTLTTLISTLSKNQNPTDSVSQSECRSATLTEDDIENSESDEELEDDDHDEFDSNTE</sequence>
<accession>A0A7J7K5N2</accession>
<reference evidence="2 4" key="1">
    <citation type="submission" date="2019-09" db="EMBL/GenBank/DDBJ databases">
        <authorList>
            <person name="Raiko M."/>
            <person name="Komissarov A."/>
            <person name="Rhodes A."/>
            <person name="Kliver S."/>
            <person name="Lim-Fong G."/>
            <person name="Kwan J."/>
            <person name="O'Brien S.J."/>
            <person name="Lopez J.V."/>
        </authorList>
    </citation>
    <scope>NUCLEOTIDE SEQUENCE [LARGE SCALE GENOMIC DNA]</scope>
    <source>
        <strain evidence="2">Kwan_BN1</strain>
    </source>
</reference>
<feature type="compositionally biased region" description="Acidic residues" evidence="1">
    <location>
        <begin position="85"/>
        <end position="111"/>
    </location>
</feature>